<name>A0AAD8S1L9_LOLMU</name>
<proteinExistence type="predicted"/>
<dbReference type="AlphaFoldDB" id="A0AAD8S1L9"/>
<comment type="caution">
    <text evidence="2">The sequence shown here is derived from an EMBL/GenBank/DDBJ whole genome shotgun (WGS) entry which is preliminary data.</text>
</comment>
<protein>
    <submittedName>
        <fullName evidence="2">Uncharacterized protein</fullName>
    </submittedName>
</protein>
<sequence length="146" mass="15873">MPPTTIPRAGQSQIRFDEDGSRRGLRLRARASAASAKSTETSRRALLGLTEPELRQLAVDLGQQGYREKQLHDLVYKNRAKQIKEFADEESAAPVDEVSAATAVAVAGEQEGASGRSRSSVSRTSIRSPLLSSQRAAPRWEEAVRG</sequence>
<gene>
    <name evidence="2" type="ORF">QYE76_061078</name>
</gene>
<reference evidence="2" key="1">
    <citation type="submission" date="2023-07" db="EMBL/GenBank/DDBJ databases">
        <title>A chromosome-level genome assembly of Lolium multiflorum.</title>
        <authorList>
            <person name="Chen Y."/>
            <person name="Copetti D."/>
            <person name="Kolliker R."/>
            <person name="Studer B."/>
        </authorList>
    </citation>
    <scope>NUCLEOTIDE SEQUENCE</scope>
    <source>
        <strain evidence="2">02402/16</strain>
        <tissue evidence="2">Leaf</tissue>
    </source>
</reference>
<feature type="compositionally biased region" description="Low complexity" evidence="1">
    <location>
        <begin position="114"/>
        <end position="128"/>
    </location>
</feature>
<evidence type="ECO:0000256" key="1">
    <source>
        <dbReference type="SAM" id="MobiDB-lite"/>
    </source>
</evidence>
<evidence type="ECO:0000313" key="3">
    <source>
        <dbReference type="Proteomes" id="UP001231189"/>
    </source>
</evidence>
<keyword evidence="3" id="KW-1185">Reference proteome</keyword>
<dbReference type="Proteomes" id="UP001231189">
    <property type="component" value="Unassembled WGS sequence"/>
</dbReference>
<feature type="region of interest" description="Disordered" evidence="1">
    <location>
        <begin position="1"/>
        <end position="44"/>
    </location>
</feature>
<evidence type="ECO:0000313" key="2">
    <source>
        <dbReference type="EMBL" id="KAK1643273.1"/>
    </source>
</evidence>
<dbReference type="Gene3D" id="1.10.150.530">
    <property type="match status" value="1"/>
</dbReference>
<feature type="region of interest" description="Disordered" evidence="1">
    <location>
        <begin position="108"/>
        <end position="146"/>
    </location>
</feature>
<accession>A0AAD8S1L9</accession>
<feature type="compositionally biased region" description="Low complexity" evidence="1">
    <location>
        <begin position="30"/>
        <end position="39"/>
    </location>
</feature>
<organism evidence="2 3">
    <name type="scientific">Lolium multiflorum</name>
    <name type="common">Italian ryegrass</name>
    <name type="synonym">Lolium perenne subsp. multiflorum</name>
    <dbReference type="NCBI Taxonomy" id="4521"/>
    <lineage>
        <taxon>Eukaryota</taxon>
        <taxon>Viridiplantae</taxon>
        <taxon>Streptophyta</taxon>
        <taxon>Embryophyta</taxon>
        <taxon>Tracheophyta</taxon>
        <taxon>Spermatophyta</taxon>
        <taxon>Magnoliopsida</taxon>
        <taxon>Liliopsida</taxon>
        <taxon>Poales</taxon>
        <taxon>Poaceae</taxon>
        <taxon>BOP clade</taxon>
        <taxon>Pooideae</taxon>
        <taxon>Poodae</taxon>
        <taxon>Poeae</taxon>
        <taxon>Poeae Chloroplast Group 2 (Poeae type)</taxon>
        <taxon>Loliodinae</taxon>
        <taxon>Loliinae</taxon>
        <taxon>Lolium</taxon>
    </lineage>
</organism>
<dbReference type="EMBL" id="JAUUTY010000004">
    <property type="protein sequence ID" value="KAK1643273.1"/>
    <property type="molecule type" value="Genomic_DNA"/>
</dbReference>